<evidence type="ECO:0000313" key="2">
    <source>
        <dbReference type="Proteomes" id="UP000054075"/>
    </source>
</evidence>
<comment type="caution">
    <text evidence="1">The sequence shown here is derived from an EMBL/GenBank/DDBJ whole genome shotgun (WGS) entry which is preliminary data.</text>
</comment>
<organism evidence="1 2">
    <name type="scientific">Rickettsiella grylli</name>
    <dbReference type="NCBI Taxonomy" id="59196"/>
    <lineage>
        <taxon>Bacteria</taxon>
        <taxon>Pseudomonadati</taxon>
        <taxon>Pseudomonadota</taxon>
        <taxon>Gammaproteobacteria</taxon>
        <taxon>Legionellales</taxon>
        <taxon>Coxiellaceae</taxon>
        <taxon>Rickettsiella</taxon>
    </lineage>
</organism>
<dbReference type="EMBL" id="AAQJ02000001">
    <property type="protein sequence ID" value="EDP46583.1"/>
    <property type="molecule type" value="Genomic_DNA"/>
</dbReference>
<dbReference type="Proteomes" id="UP000054075">
    <property type="component" value="Unassembled WGS sequence"/>
</dbReference>
<sequence length="72" mass="8112">MIFSNRKNESSLEREVLVVLEGLDYLSQRARVFSDKIQHSNPQLFPAADCLTTMANKIEKLAFKSTPGLNLS</sequence>
<evidence type="ECO:0000313" key="1">
    <source>
        <dbReference type="EMBL" id="EDP46583.1"/>
    </source>
</evidence>
<proteinExistence type="predicted"/>
<keyword evidence="2" id="KW-1185">Reference proteome</keyword>
<dbReference type="AlphaFoldDB" id="A8PMZ5"/>
<reference evidence="1" key="1">
    <citation type="submission" date="2006-04" db="EMBL/GenBank/DDBJ databases">
        <authorList>
            <person name="Seshadri R."/>
            <person name="Federici B.A."/>
        </authorList>
    </citation>
    <scope>NUCLEOTIDE SEQUENCE [LARGE SCALE GENOMIC DNA]</scope>
</reference>
<accession>A8PMZ5</accession>
<reference evidence="1" key="2">
    <citation type="submission" date="2007-10" db="EMBL/GenBank/DDBJ databases">
        <authorList>
            <person name="Myers G.S."/>
        </authorList>
    </citation>
    <scope>NUCLEOTIDE SEQUENCE [LARGE SCALE GENOMIC DNA]</scope>
</reference>
<dbReference type="STRING" id="59196.RICGR_0866"/>
<dbReference type="RefSeq" id="WP_006035557.1">
    <property type="nucleotide sequence ID" value="NZ_AAQJ02000001.1"/>
</dbReference>
<protein>
    <submittedName>
        <fullName evidence="1">Uncharacterized protein</fullName>
    </submittedName>
</protein>
<name>A8PMZ5_9COXI</name>
<gene>
    <name evidence="1" type="ORF">RICGR_0866</name>
</gene>